<dbReference type="Gene3D" id="2.40.170.20">
    <property type="entry name" value="TonB-dependent receptor, beta-barrel domain"/>
    <property type="match status" value="1"/>
</dbReference>
<dbReference type="InterPro" id="IPR011662">
    <property type="entry name" value="Secretin/TonB_short_N"/>
</dbReference>
<protein>
    <submittedName>
        <fullName evidence="13">TonB-dependent receptor</fullName>
    </submittedName>
</protein>
<feature type="domain" description="Secretin/TonB short N-terminal" evidence="12">
    <location>
        <begin position="42"/>
        <end position="93"/>
    </location>
</feature>
<keyword evidence="5 10" id="KW-0812">Transmembrane</keyword>
<gene>
    <name evidence="13" type="ORF">F2P58_09790</name>
</gene>
<dbReference type="PROSITE" id="PS52016">
    <property type="entry name" value="TONB_DEPENDENT_REC_3"/>
    <property type="match status" value="1"/>
</dbReference>
<dbReference type="AlphaFoldDB" id="A0A5N3R676"/>
<keyword evidence="7 11" id="KW-0798">TonB box</keyword>
<proteinExistence type="inferred from homology"/>
<dbReference type="GO" id="GO:0033214">
    <property type="term" value="P:siderophore-iron import into cell"/>
    <property type="evidence" value="ECO:0007669"/>
    <property type="project" value="TreeGrafter"/>
</dbReference>
<sequence>MKLGVVILSFPFASHAAEDHQYNIPAGTLDSALNHFAVESGIEFYLDSSLSSELYSQGLVGQYNNEQALSMLLTNTGLQAQKQSDGVYYLIPTTDSMTLDAIQVRTHFDDAYQRDTDGEMDVYDKDVATAYLGKEEIERFKGTSAADLFTGVANTHSGEARNGGGSIDPNVRGVQGFGRVPVVIDGTEQGISVYNGYRGSSNRNYIDPNLIGSMTVYQGAQLNSEINTSTGGAVKVTTLQPQDIVEEGEQFGIELVAESSSNSIEPNKARLHTGKRWQDVPAYAELGGVPLYDDPELRFQTRDNKTDNPFNGEDVAYRLALAGIEPKFDWLAAYAYRNRGNYYSGTSKADFYSKPFDNNSSDQVAGRNPLLRPEHMALVHYPGHEVPNTSAEMESALLKGTINFSDYYKLHASIRYTESTHGEILASRSDYRNSDGLAQWPLANAKMQAYTLKFRANPEHDFLNLSTNLWLTKTDSRSNTGYGFPNFVNYKSDTPDIIINTSVVNRDEQRYGFDFNNKMLLTDSIDMTLSGSYMMHELNPKEGLANLVDFYGGAVRAGEREEYNGAVKIEWRPHESIVLDSGVRYISYNATDYYIEHQVNSGDISPLKEYKKDGYQLTYQTLETYAPEEIAQNVANAEHEVRVTFTQQNLNTEIDRLQNLIVMFPDQASEYQSQLDERQAELANFDAILQQKLQTQTEAAQNQTTFIEHHASNWLTNSDNELDLANNACRIAMQQENYIEGSCKAKSLETSEEYNTQYKTSGSGWMPSVTATWLISDNSRIYTRYAETLRFPSLFESTSGFSSNPVASAPLQPERAKLYETAYIHYFDNASFKLTYFDQTIDDVMDRDRDSYNFTNLDSQRTSGIEINGQFDNSDYFADASIAYNFRNEVCDKNSAAQGYIKDVILGNTPSEETCVRGGFSEGSFLAAHAAPEYTGSILLGTRFFDTDLETGVRTNYVSASHEDEIIKRTEVITYDAYVKYAFTKKLSAELIGNNLSDVYYLDTGSVSGMPAPGRTLTFKLSGKFNKKTTHLAFQTRLESNVSIKTIIKRLSGRFSLRVSHLDSVYPMKLTFAWLISNSFATHD</sequence>
<dbReference type="Gene3D" id="2.170.130.10">
    <property type="entry name" value="TonB-dependent receptor, plug domain"/>
    <property type="match status" value="1"/>
</dbReference>
<comment type="similarity">
    <text evidence="10 11">Belongs to the TonB-dependent receptor family.</text>
</comment>
<evidence type="ECO:0000256" key="8">
    <source>
        <dbReference type="ARBA" id="ARBA00023136"/>
    </source>
</evidence>
<evidence type="ECO:0000313" key="13">
    <source>
        <dbReference type="EMBL" id="KAB0289462.1"/>
    </source>
</evidence>
<dbReference type="InterPro" id="IPR037066">
    <property type="entry name" value="Plug_dom_sf"/>
</dbReference>
<dbReference type="PANTHER" id="PTHR30442">
    <property type="entry name" value="IRON III DICITRATE TRANSPORT PROTEIN FECA"/>
    <property type="match status" value="1"/>
</dbReference>
<evidence type="ECO:0000256" key="10">
    <source>
        <dbReference type="PROSITE-ProRule" id="PRU01360"/>
    </source>
</evidence>
<comment type="caution">
    <text evidence="13">The sequence shown here is derived from an EMBL/GenBank/DDBJ whole genome shotgun (WGS) entry which is preliminary data.</text>
</comment>
<dbReference type="Pfam" id="PF07715">
    <property type="entry name" value="Plug"/>
    <property type="match status" value="1"/>
</dbReference>
<dbReference type="SUPFAM" id="SSF56935">
    <property type="entry name" value="Porins"/>
    <property type="match status" value="1"/>
</dbReference>
<keyword evidence="4" id="KW-0406">Ion transport</keyword>
<dbReference type="SMART" id="SM00965">
    <property type="entry name" value="STN"/>
    <property type="match status" value="1"/>
</dbReference>
<dbReference type="PANTHER" id="PTHR30442:SF0">
    <property type="entry name" value="FE(3+) DICITRATE TRANSPORT PROTEIN FECA"/>
    <property type="match status" value="1"/>
</dbReference>
<dbReference type="Proteomes" id="UP000326789">
    <property type="component" value="Unassembled WGS sequence"/>
</dbReference>
<evidence type="ECO:0000256" key="7">
    <source>
        <dbReference type="ARBA" id="ARBA00023077"/>
    </source>
</evidence>
<dbReference type="InterPro" id="IPR012910">
    <property type="entry name" value="Plug_dom"/>
</dbReference>
<evidence type="ECO:0000256" key="6">
    <source>
        <dbReference type="ARBA" id="ARBA00023004"/>
    </source>
</evidence>
<dbReference type="InterPro" id="IPR039426">
    <property type="entry name" value="TonB-dep_rcpt-like"/>
</dbReference>
<keyword evidence="13" id="KW-0675">Receptor</keyword>
<keyword evidence="3 10" id="KW-1134">Transmembrane beta strand</keyword>
<keyword evidence="6" id="KW-0408">Iron</keyword>
<dbReference type="Pfam" id="PF00593">
    <property type="entry name" value="TonB_dep_Rec_b-barrel"/>
    <property type="match status" value="1"/>
</dbReference>
<organism evidence="13 14">
    <name type="scientific">Vibrio fortis</name>
    <dbReference type="NCBI Taxonomy" id="212667"/>
    <lineage>
        <taxon>Bacteria</taxon>
        <taxon>Pseudomonadati</taxon>
        <taxon>Pseudomonadota</taxon>
        <taxon>Gammaproteobacteria</taxon>
        <taxon>Vibrionales</taxon>
        <taxon>Vibrionaceae</taxon>
        <taxon>Vibrio</taxon>
    </lineage>
</organism>
<keyword evidence="4" id="KW-0410">Iron transport</keyword>
<keyword evidence="9 10" id="KW-0998">Cell outer membrane</keyword>
<evidence type="ECO:0000256" key="9">
    <source>
        <dbReference type="ARBA" id="ARBA00023237"/>
    </source>
</evidence>
<evidence type="ECO:0000256" key="1">
    <source>
        <dbReference type="ARBA" id="ARBA00004571"/>
    </source>
</evidence>
<evidence type="ECO:0000256" key="3">
    <source>
        <dbReference type="ARBA" id="ARBA00022452"/>
    </source>
</evidence>
<accession>A0A5N3R676</accession>
<keyword evidence="2 10" id="KW-0813">Transport</keyword>
<evidence type="ECO:0000313" key="14">
    <source>
        <dbReference type="Proteomes" id="UP000326789"/>
    </source>
</evidence>
<evidence type="ECO:0000256" key="5">
    <source>
        <dbReference type="ARBA" id="ARBA00022692"/>
    </source>
</evidence>
<comment type="subcellular location">
    <subcellularLocation>
        <location evidence="1 10">Cell outer membrane</location>
        <topology evidence="1 10">Multi-pass membrane protein</topology>
    </subcellularLocation>
</comment>
<evidence type="ECO:0000256" key="2">
    <source>
        <dbReference type="ARBA" id="ARBA00022448"/>
    </source>
</evidence>
<dbReference type="GO" id="GO:0009279">
    <property type="term" value="C:cell outer membrane"/>
    <property type="evidence" value="ECO:0007669"/>
    <property type="project" value="UniProtKB-SubCell"/>
</dbReference>
<keyword evidence="8 10" id="KW-0472">Membrane</keyword>
<dbReference type="InterPro" id="IPR000531">
    <property type="entry name" value="Beta-barrel_TonB"/>
</dbReference>
<name>A0A5N3R676_9VIBR</name>
<dbReference type="EMBL" id="VWSE01000004">
    <property type="protein sequence ID" value="KAB0289462.1"/>
    <property type="molecule type" value="Genomic_DNA"/>
</dbReference>
<dbReference type="InterPro" id="IPR036942">
    <property type="entry name" value="Beta-barrel_TonB_sf"/>
</dbReference>
<dbReference type="Gene3D" id="3.55.50.30">
    <property type="match status" value="1"/>
</dbReference>
<reference evidence="13 14" key="1">
    <citation type="submission" date="2019-09" db="EMBL/GenBank/DDBJ databases">
        <title>Whole genome sequence of Vibrio fortis.</title>
        <authorList>
            <person name="Das S.K."/>
        </authorList>
    </citation>
    <scope>NUCLEOTIDE SEQUENCE [LARGE SCALE GENOMIC DNA]</scope>
    <source>
        <strain evidence="13 14">AN60</strain>
    </source>
</reference>
<evidence type="ECO:0000256" key="11">
    <source>
        <dbReference type="RuleBase" id="RU003357"/>
    </source>
</evidence>
<evidence type="ECO:0000256" key="4">
    <source>
        <dbReference type="ARBA" id="ARBA00022496"/>
    </source>
</evidence>
<evidence type="ECO:0000259" key="12">
    <source>
        <dbReference type="SMART" id="SM00965"/>
    </source>
</evidence>